<keyword evidence="2" id="KW-0812">Transmembrane</keyword>
<feature type="transmembrane region" description="Helical" evidence="2">
    <location>
        <begin position="6"/>
        <end position="24"/>
    </location>
</feature>
<evidence type="ECO:0000313" key="5">
    <source>
        <dbReference type="Proteomes" id="UP001165065"/>
    </source>
</evidence>
<accession>A0A9W7GKD1</accession>
<comment type="caution">
    <text evidence="4">The sequence shown here is derived from an EMBL/GenBank/DDBJ whole genome shotgun (WGS) entry which is preliminary data.</text>
</comment>
<organism evidence="4 5">
    <name type="scientific">Triparma columacea</name>
    <dbReference type="NCBI Taxonomy" id="722753"/>
    <lineage>
        <taxon>Eukaryota</taxon>
        <taxon>Sar</taxon>
        <taxon>Stramenopiles</taxon>
        <taxon>Ochrophyta</taxon>
        <taxon>Bolidophyceae</taxon>
        <taxon>Parmales</taxon>
        <taxon>Triparmaceae</taxon>
        <taxon>Triparma</taxon>
    </lineage>
</organism>
<dbReference type="OrthoDB" id="1274115at2759"/>
<dbReference type="PANTHER" id="PTHR43313:SF1">
    <property type="entry name" value="3BETA-HYDROXYSTEROID DEHYDROGENASE DHS-16"/>
    <property type="match status" value="1"/>
</dbReference>
<comment type="similarity">
    <text evidence="1">Belongs to the short-chain dehydrogenases/reductases (SDR) family.</text>
</comment>
<sequence>MGVPVWSIAVVIIAVWPWLNDILFTPTYHVHKTGAVVITGASSGIGLDAALTLDSLGFTVFPGVRKEADAKSLKEMSPSLRPILIDTTDSQSCERAAKEVESFLLESGQGLVGVVNNAGISRRIPMELENIDAVSQMMDVNVVGVFRSTLPFLPLLREHKGRIVSTGSVAGLIATAGSATYSASKFAVEGITDSLRLEMAPFGVSVSIVEPAYVKSKIASKQVGANAPILKSPAGDNAKALYVDFLSKQDKKRIKAEEKASTTSASTTPAIVHALTSPKPKTRYIVANYFGLPAWILGWVHYALPDRVEDTLVTLISSR</sequence>
<dbReference type="Proteomes" id="UP001165065">
    <property type="component" value="Unassembled WGS sequence"/>
</dbReference>
<dbReference type="EMBL" id="BRYA01000340">
    <property type="protein sequence ID" value="GMI47317.1"/>
    <property type="molecule type" value="Genomic_DNA"/>
</dbReference>
<dbReference type="InterPro" id="IPR020904">
    <property type="entry name" value="Sc_DH/Rdtase_CS"/>
</dbReference>
<dbReference type="Pfam" id="PF00106">
    <property type="entry name" value="adh_short"/>
    <property type="match status" value="1"/>
</dbReference>
<dbReference type="GO" id="GO:0008202">
    <property type="term" value="P:steroid metabolic process"/>
    <property type="evidence" value="ECO:0007669"/>
    <property type="project" value="TreeGrafter"/>
</dbReference>
<feature type="domain" description="Ketoreductase" evidence="3">
    <location>
        <begin position="34"/>
        <end position="212"/>
    </location>
</feature>
<dbReference type="GO" id="GO:0016491">
    <property type="term" value="F:oxidoreductase activity"/>
    <property type="evidence" value="ECO:0007669"/>
    <property type="project" value="TreeGrafter"/>
</dbReference>
<dbReference type="PRINTS" id="PR00080">
    <property type="entry name" value="SDRFAMILY"/>
</dbReference>
<keyword evidence="5" id="KW-1185">Reference proteome</keyword>
<dbReference type="Gene3D" id="3.40.50.720">
    <property type="entry name" value="NAD(P)-binding Rossmann-like Domain"/>
    <property type="match status" value="1"/>
</dbReference>
<name>A0A9W7GKD1_9STRA</name>
<dbReference type="InterPro" id="IPR002347">
    <property type="entry name" value="SDR_fam"/>
</dbReference>
<reference evidence="5" key="1">
    <citation type="journal article" date="2023" name="Commun. Biol.">
        <title>Genome analysis of Parmales, the sister group of diatoms, reveals the evolutionary specialization of diatoms from phago-mixotrophs to photoautotrophs.</title>
        <authorList>
            <person name="Ban H."/>
            <person name="Sato S."/>
            <person name="Yoshikawa S."/>
            <person name="Yamada K."/>
            <person name="Nakamura Y."/>
            <person name="Ichinomiya M."/>
            <person name="Sato N."/>
            <person name="Blanc-Mathieu R."/>
            <person name="Endo H."/>
            <person name="Kuwata A."/>
            <person name="Ogata H."/>
        </authorList>
    </citation>
    <scope>NUCLEOTIDE SEQUENCE [LARGE SCALE GENOMIC DNA]</scope>
</reference>
<dbReference type="SUPFAM" id="SSF51735">
    <property type="entry name" value="NAD(P)-binding Rossmann-fold domains"/>
    <property type="match status" value="1"/>
</dbReference>
<proteinExistence type="inferred from homology"/>
<gene>
    <name evidence="4" type="ORF">TrCOL_g3053</name>
</gene>
<dbReference type="SMART" id="SM00822">
    <property type="entry name" value="PKS_KR"/>
    <property type="match status" value="1"/>
</dbReference>
<dbReference type="PANTHER" id="PTHR43313">
    <property type="entry name" value="SHORT-CHAIN DEHYDROGENASE/REDUCTASE FAMILY 9C"/>
    <property type="match status" value="1"/>
</dbReference>
<keyword evidence="2" id="KW-0472">Membrane</keyword>
<evidence type="ECO:0000256" key="2">
    <source>
        <dbReference type="SAM" id="Phobius"/>
    </source>
</evidence>
<protein>
    <recommendedName>
        <fullName evidence="3">Ketoreductase domain-containing protein</fullName>
    </recommendedName>
</protein>
<evidence type="ECO:0000256" key="1">
    <source>
        <dbReference type="RuleBase" id="RU000363"/>
    </source>
</evidence>
<dbReference type="AlphaFoldDB" id="A0A9W7GKD1"/>
<dbReference type="InterPro" id="IPR057326">
    <property type="entry name" value="KR_dom"/>
</dbReference>
<keyword evidence="2" id="KW-1133">Transmembrane helix</keyword>
<dbReference type="PROSITE" id="PS00061">
    <property type="entry name" value="ADH_SHORT"/>
    <property type="match status" value="1"/>
</dbReference>
<evidence type="ECO:0000259" key="3">
    <source>
        <dbReference type="SMART" id="SM00822"/>
    </source>
</evidence>
<dbReference type="PRINTS" id="PR00081">
    <property type="entry name" value="GDHRDH"/>
</dbReference>
<evidence type="ECO:0000313" key="4">
    <source>
        <dbReference type="EMBL" id="GMI47317.1"/>
    </source>
</evidence>
<dbReference type="InterPro" id="IPR036291">
    <property type="entry name" value="NAD(P)-bd_dom_sf"/>
</dbReference>